<comment type="caution">
    <text evidence="6">The sequence shown here is derived from an EMBL/GenBank/DDBJ whole genome shotgun (WGS) entry which is preliminary data.</text>
</comment>
<dbReference type="Pfam" id="PF11741">
    <property type="entry name" value="AMIN"/>
    <property type="match status" value="1"/>
</dbReference>
<dbReference type="SMART" id="SM00646">
    <property type="entry name" value="Ami_3"/>
    <property type="match status" value="1"/>
</dbReference>
<name>A0ABT2K8Z6_9RHOB</name>
<evidence type="ECO:0000313" key="6">
    <source>
        <dbReference type="EMBL" id="MCT4332444.1"/>
    </source>
</evidence>
<dbReference type="PANTHER" id="PTHR30404:SF0">
    <property type="entry name" value="N-ACETYLMURAMOYL-L-ALANINE AMIDASE AMIC"/>
    <property type="match status" value="1"/>
</dbReference>
<evidence type="ECO:0000313" key="7">
    <source>
        <dbReference type="Proteomes" id="UP001320702"/>
    </source>
</evidence>
<dbReference type="PANTHER" id="PTHR30404">
    <property type="entry name" value="N-ACETYLMURAMOYL-L-ALANINE AMIDASE"/>
    <property type="match status" value="1"/>
</dbReference>
<accession>A0ABT2K8Z6</accession>
<protein>
    <recommendedName>
        <fullName evidence="2">N-acetylmuramoyl-L-alanine amidase</fullName>
        <ecNumber evidence="2">3.5.1.28</ecNumber>
    </recommendedName>
</protein>
<gene>
    <name evidence="6" type="ORF">MU516_06135</name>
</gene>
<organism evidence="6 7">
    <name type="scientific">Paracoccus maritimus</name>
    <dbReference type="NCBI Taxonomy" id="2933292"/>
    <lineage>
        <taxon>Bacteria</taxon>
        <taxon>Pseudomonadati</taxon>
        <taxon>Pseudomonadota</taxon>
        <taxon>Alphaproteobacteria</taxon>
        <taxon>Rhodobacterales</taxon>
        <taxon>Paracoccaceae</taxon>
        <taxon>Paracoccus</taxon>
    </lineage>
</organism>
<sequence length="404" mass="43131">MRGLALIIALLTLMLSPPPAVAQEAARLVPGASALTSSGGGWLRGPPDMQLRLTLTRAVPYRVFLVGDPIRLIVDLKDVDFANAKAQDLFGADLVPAIRWGHYRRGWSRMVVELPGPYRVASAGLRTGAPQPQITVALEPVSEAEFAPRPSAATALRDLPAPADLPEAPITEGLVVALDPGHGGFDPGAQAGGETEADLVLEFALDLRKALEARGVNVAMTREDDSFVALEDRMTLAREAGARLFLSLHADALPKGQAAGATVYLWNPASDNRAARQLAMRHGRDDLLAGVDLAGQDDALAGALMDFARTDTQPRSENFARWLTSRMALMGIGMHGRPVQGAAFAVLKSPDMPSALLELGFISDDADRANLTNPLWRARMVEVVADAITGWARDDAARASMLRH</sequence>
<evidence type="ECO:0000256" key="4">
    <source>
        <dbReference type="SAM" id="SignalP"/>
    </source>
</evidence>
<dbReference type="Gene3D" id="2.60.40.3500">
    <property type="match status" value="1"/>
</dbReference>
<reference evidence="6 7" key="1">
    <citation type="submission" date="2022-04" db="EMBL/GenBank/DDBJ databases">
        <title>Paracoccus sp. YLB-12 draft genome sequence.</title>
        <authorList>
            <person name="Yu L."/>
        </authorList>
    </citation>
    <scope>NUCLEOTIDE SEQUENCE [LARGE SCALE GENOMIC DNA]</scope>
    <source>
        <strain evidence="6 7">YLB-12</strain>
    </source>
</reference>
<dbReference type="InterPro" id="IPR002508">
    <property type="entry name" value="MurNAc-LAA_cat"/>
</dbReference>
<dbReference type="SUPFAM" id="SSF53187">
    <property type="entry name" value="Zn-dependent exopeptidases"/>
    <property type="match status" value="1"/>
</dbReference>
<dbReference type="Pfam" id="PF01520">
    <property type="entry name" value="Amidase_3"/>
    <property type="match status" value="1"/>
</dbReference>
<feature type="domain" description="MurNAc-LAA" evidence="5">
    <location>
        <begin position="234"/>
        <end position="389"/>
    </location>
</feature>
<dbReference type="CDD" id="cd02696">
    <property type="entry name" value="MurNAc-LAA"/>
    <property type="match status" value="1"/>
</dbReference>
<evidence type="ECO:0000259" key="5">
    <source>
        <dbReference type="SMART" id="SM00646"/>
    </source>
</evidence>
<dbReference type="EC" id="3.5.1.28" evidence="2"/>
<evidence type="ECO:0000256" key="1">
    <source>
        <dbReference type="ARBA" id="ARBA00001561"/>
    </source>
</evidence>
<dbReference type="Proteomes" id="UP001320702">
    <property type="component" value="Unassembled WGS sequence"/>
</dbReference>
<proteinExistence type="predicted"/>
<comment type="catalytic activity">
    <reaction evidence="1">
        <text>Hydrolyzes the link between N-acetylmuramoyl residues and L-amino acid residues in certain cell-wall glycopeptides.</text>
        <dbReference type="EC" id="3.5.1.28"/>
    </reaction>
</comment>
<evidence type="ECO:0000256" key="3">
    <source>
        <dbReference type="ARBA" id="ARBA00022801"/>
    </source>
</evidence>
<dbReference type="GO" id="GO:0008745">
    <property type="term" value="F:N-acetylmuramoyl-L-alanine amidase activity"/>
    <property type="evidence" value="ECO:0007669"/>
    <property type="project" value="UniProtKB-EC"/>
</dbReference>
<keyword evidence="4" id="KW-0732">Signal</keyword>
<evidence type="ECO:0000256" key="2">
    <source>
        <dbReference type="ARBA" id="ARBA00011901"/>
    </source>
</evidence>
<feature type="signal peptide" evidence="4">
    <location>
        <begin position="1"/>
        <end position="22"/>
    </location>
</feature>
<dbReference type="Gene3D" id="3.40.630.40">
    <property type="entry name" value="Zn-dependent exopeptidases"/>
    <property type="match status" value="1"/>
</dbReference>
<dbReference type="InterPro" id="IPR050695">
    <property type="entry name" value="N-acetylmuramoyl_amidase_3"/>
</dbReference>
<dbReference type="RefSeq" id="WP_260276344.1">
    <property type="nucleotide sequence ID" value="NZ_JANAVZ010000003.1"/>
</dbReference>
<dbReference type="EMBL" id="JANAVZ010000003">
    <property type="protein sequence ID" value="MCT4332444.1"/>
    <property type="molecule type" value="Genomic_DNA"/>
</dbReference>
<keyword evidence="3 6" id="KW-0378">Hydrolase</keyword>
<feature type="chain" id="PRO_5045996114" description="N-acetylmuramoyl-L-alanine amidase" evidence="4">
    <location>
        <begin position="23"/>
        <end position="404"/>
    </location>
</feature>
<keyword evidence="7" id="KW-1185">Reference proteome</keyword>
<dbReference type="InterPro" id="IPR021731">
    <property type="entry name" value="AMIN_dom"/>
</dbReference>